<name>W1P435_AMBTC</name>
<feature type="transmembrane region" description="Helical" evidence="1">
    <location>
        <begin position="39"/>
        <end position="61"/>
    </location>
</feature>
<dbReference type="EMBL" id="KI394634">
    <property type="protein sequence ID" value="ERN02414.1"/>
    <property type="molecule type" value="Genomic_DNA"/>
</dbReference>
<gene>
    <name evidence="2" type="ORF">AMTR_s00096p00128670</name>
</gene>
<evidence type="ECO:0000256" key="1">
    <source>
        <dbReference type="SAM" id="Phobius"/>
    </source>
</evidence>
<keyword evidence="3" id="KW-1185">Reference proteome</keyword>
<accession>W1P435</accession>
<dbReference type="AlphaFoldDB" id="W1P435"/>
<dbReference type="Proteomes" id="UP000017836">
    <property type="component" value="Unassembled WGS sequence"/>
</dbReference>
<organism evidence="2 3">
    <name type="scientific">Amborella trichopoda</name>
    <dbReference type="NCBI Taxonomy" id="13333"/>
    <lineage>
        <taxon>Eukaryota</taxon>
        <taxon>Viridiplantae</taxon>
        <taxon>Streptophyta</taxon>
        <taxon>Embryophyta</taxon>
        <taxon>Tracheophyta</taxon>
        <taxon>Spermatophyta</taxon>
        <taxon>Magnoliopsida</taxon>
        <taxon>Amborellales</taxon>
        <taxon>Amborellaceae</taxon>
        <taxon>Amborella</taxon>
    </lineage>
</organism>
<dbReference type="HOGENOM" id="CLU_2457809_0_0_1"/>
<evidence type="ECO:0000313" key="2">
    <source>
        <dbReference type="EMBL" id="ERN02414.1"/>
    </source>
</evidence>
<evidence type="ECO:0000313" key="3">
    <source>
        <dbReference type="Proteomes" id="UP000017836"/>
    </source>
</evidence>
<reference evidence="3" key="1">
    <citation type="journal article" date="2013" name="Science">
        <title>The Amborella genome and the evolution of flowering plants.</title>
        <authorList>
            <consortium name="Amborella Genome Project"/>
        </authorList>
    </citation>
    <scope>NUCLEOTIDE SEQUENCE [LARGE SCALE GENOMIC DNA]</scope>
</reference>
<dbReference type="Gramene" id="ERN02414">
    <property type="protein sequence ID" value="ERN02414"/>
    <property type="gene ID" value="AMTR_s00096p00128670"/>
</dbReference>
<protein>
    <submittedName>
        <fullName evidence="2">Uncharacterized protein</fullName>
    </submittedName>
</protein>
<sequence>MAPKKSFGWSLAEAMLHNGGGWGSGGLAKMVLVVAAGDALVVLVVVAGDVGGCGLVVSSFVKTLSEHPSGFHLAHLKISHGACDYKHSY</sequence>
<keyword evidence="1" id="KW-0812">Transmembrane</keyword>
<proteinExistence type="predicted"/>
<keyword evidence="1" id="KW-0472">Membrane</keyword>
<keyword evidence="1" id="KW-1133">Transmembrane helix</keyword>